<dbReference type="EMBL" id="PFCO01000005">
    <property type="protein sequence ID" value="PIR69616.1"/>
    <property type="molecule type" value="Genomic_DNA"/>
</dbReference>
<dbReference type="InterPro" id="IPR038695">
    <property type="entry name" value="Saro_0823-like_sf"/>
</dbReference>
<name>A0A2H0TDI3_9BACT</name>
<keyword evidence="1" id="KW-0472">Membrane</keyword>
<dbReference type="PANTHER" id="PTHR37953">
    <property type="entry name" value="UPF0127 PROTEIN MJ1496"/>
    <property type="match status" value="1"/>
</dbReference>
<protein>
    <recommendedName>
        <fullName evidence="4">DUF192 domain-containing protein</fullName>
    </recommendedName>
</protein>
<reference evidence="3" key="1">
    <citation type="submission" date="2017-09" db="EMBL/GenBank/DDBJ databases">
        <title>Depth-based differentiation of microbial function through sediment-hosted aquifers and enrichment of novel symbionts in the deep terrestrial subsurface.</title>
        <authorList>
            <person name="Probst A.J."/>
            <person name="Ladd B."/>
            <person name="Jarett J.K."/>
            <person name="Geller-Mcgrath D.E."/>
            <person name="Sieber C.M.K."/>
            <person name="Emerson J.B."/>
            <person name="Anantharaman K."/>
            <person name="Thomas B.C."/>
            <person name="Malmstrom R."/>
            <person name="Stieglmeier M."/>
            <person name="Klingl A."/>
            <person name="Woyke T."/>
            <person name="Ryan C.M."/>
            <person name="Banfield J.F."/>
        </authorList>
    </citation>
    <scope>NUCLEOTIDE SEQUENCE [LARGE SCALE GENOMIC DNA]</scope>
</reference>
<dbReference type="PANTHER" id="PTHR37953:SF1">
    <property type="entry name" value="UPF0127 PROTEIN MJ1496"/>
    <property type="match status" value="1"/>
</dbReference>
<dbReference type="Gene3D" id="2.60.120.1140">
    <property type="entry name" value="Protein of unknown function DUF192"/>
    <property type="match status" value="1"/>
</dbReference>
<organism evidence="2 3">
    <name type="scientific">Candidatus Niyogibacteria bacterium CG10_big_fil_rev_8_21_14_0_10_46_36</name>
    <dbReference type="NCBI Taxonomy" id="1974726"/>
    <lineage>
        <taxon>Bacteria</taxon>
        <taxon>Candidatus Niyogiibacteriota</taxon>
    </lineage>
</organism>
<dbReference type="AlphaFoldDB" id="A0A2H0TDI3"/>
<dbReference type="Proteomes" id="UP000231503">
    <property type="component" value="Unassembled WGS sequence"/>
</dbReference>
<accession>A0A2H0TDI3</accession>
<proteinExistence type="predicted"/>
<evidence type="ECO:0000313" key="3">
    <source>
        <dbReference type="Proteomes" id="UP000231503"/>
    </source>
</evidence>
<sequence>MENKSPLKERFFAFLLIIGLAFAFLVLLRKGNETTATETATVSIRDAVVAVEIADTSEERALGLGGRNHMKENEGMFFIFEKPGYYPFWMKNMEFPLDIIWIGDDFTITHIEHGVSPDTFPNQYVSEKPAQYVLEVHKGFSEDYAFSVGDAVIFNRNGVISE</sequence>
<gene>
    <name evidence="2" type="ORF">COU47_02580</name>
</gene>
<evidence type="ECO:0000313" key="2">
    <source>
        <dbReference type="EMBL" id="PIR69616.1"/>
    </source>
</evidence>
<evidence type="ECO:0000256" key="1">
    <source>
        <dbReference type="SAM" id="Phobius"/>
    </source>
</evidence>
<comment type="caution">
    <text evidence="2">The sequence shown here is derived from an EMBL/GenBank/DDBJ whole genome shotgun (WGS) entry which is preliminary data.</text>
</comment>
<keyword evidence="1" id="KW-1133">Transmembrane helix</keyword>
<dbReference type="Pfam" id="PF02643">
    <property type="entry name" value="DUF192"/>
    <property type="match status" value="1"/>
</dbReference>
<evidence type="ECO:0008006" key="4">
    <source>
        <dbReference type="Google" id="ProtNLM"/>
    </source>
</evidence>
<feature type="transmembrane region" description="Helical" evidence="1">
    <location>
        <begin position="12"/>
        <end position="28"/>
    </location>
</feature>
<keyword evidence="1" id="KW-0812">Transmembrane</keyword>
<dbReference type="InterPro" id="IPR003795">
    <property type="entry name" value="DUF192"/>
</dbReference>